<dbReference type="GO" id="GO:0072393">
    <property type="term" value="P:microtubule anchoring at microtubule organizing center"/>
    <property type="evidence" value="ECO:0007669"/>
    <property type="project" value="TreeGrafter"/>
</dbReference>
<feature type="coiled-coil region" evidence="3">
    <location>
        <begin position="506"/>
        <end position="568"/>
    </location>
</feature>
<dbReference type="GeneID" id="104948514"/>
<reference evidence="6" key="1">
    <citation type="submission" date="2025-08" db="UniProtKB">
        <authorList>
            <consortium name="RefSeq"/>
        </authorList>
    </citation>
    <scope>IDENTIFICATION</scope>
    <source>
        <tissue evidence="6">Muscle</tissue>
    </source>
</reference>
<feature type="compositionally biased region" description="Acidic residues" evidence="4">
    <location>
        <begin position="428"/>
        <end position="440"/>
    </location>
</feature>
<proteinExistence type="inferred from homology"/>
<feature type="coiled-coil region" evidence="3">
    <location>
        <begin position="339"/>
        <end position="366"/>
    </location>
</feature>
<dbReference type="GO" id="GO:0008093">
    <property type="term" value="F:cytoskeletal anchor activity"/>
    <property type="evidence" value="ECO:0007669"/>
    <property type="project" value="InterPro"/>
</dbReference>
<keyword evidence="5" id="KW-1185">Reference proteome</keyword>
<feature type="coiled-coil region" evidence="3">
    <location>
        <begin position="789"/>
        <end position="865"/>
    </location>
</feature>
<evidence type="ECO:0000256" key="3">
    <source>
        <dbReference type="SAM" id="Coils"/>
    </source>
</evidence>
<dbReference type="GO" id="GO:0005794">
    <property type="term" value="C:Golgi apparatus"/>
    <property type="evidence" value="ECO:0007669"/>
    <property type="project" value="TreeGrafter"/>
</dbReference>
<feature type="compositionally biased region" description="Low complexity" evidence="4">
    <location>
        <begin position="674"/>
        <end position="690"/>
    </location>
</feature>
<dbReference type="RefSeq" id="XP_010773023.1">
    <property type="nucleotide sequence ID" value="XM_010774721.1"/>
</dbReference>
<dbReference type="OrthoDB" id="10069295at2759"/>
<evidence type="ECO:0000313" key="6">
    <source>
        <dbReference type="RefSeq" id="XP_010773023.1"/>
    </source>
</evidence>
<feature type="region of interest" description="Disordered" evidence="4">
    <location>
        <begin position="882"/>
        <end position="920"/>
    </location>
</feature>
<keyword evidence="2 3" id="KW-0175">Coiled coil</keyword>
<comment type="similarity">
    <text evidence="1">Belongs to the BicD family.</text>
</comment>
<feature type="region of interest" description="Disordered" evidence="4">
    <location>
        <begin position="622"/>
        <end position="697"/>
    </location>
</feature>
<evidence type="ECO:0000256" key="2">
    <source>
        <dbReference type="ARBA" id="ARBA00023054"/>
    </source>
</evidence>
<dbReference type="GO" id="GO:0005829">
    <property type="term" value="C:cytosol"/>
    <property type="evidence" value="ECO:0007669"/>
    <property type="project" value="TreeGrafter"/>
</dbReference>
<dbReference type="GO" id="GO:0070840">
    <property type="term" value="F:dynein complex binding"/>
    <property type="evidence" value="ECO:0007669"/>
    <property type="project" value="InterPro"/>
</dbReference>
<feature type="coiled-coil region" evidence="3">
    <location>
        <begin position="135"/>
        <end position="254"/>
    </location>
</feature>
<name>A0A6I9NCH1_9TELE</name>
<dbReference type="KEGG" id="ncc:104948514"/>
<dbReference type="Pfam" id="PF09730">
    <property type="entry name" value="BicD"/>
    <property type="match status" value="1"/>
</dbReference>
<dbReference type="Proteomes" id="UP000504611">
    <property type="component" value="Unplaced"/>
</dbReference>
<feature type="region of interest" description="Disordered" evidence="4">
    <location>
        <begin position="961"/>
        <end position="1007"/>
    </location>
</feature>
<feature type="coiled-coil region" evidence="3">
    <location>
        <begin position="12"/>
        <end position="74"/>
    </location>
</feature>
<feature type="compositionally biased region" description="Polar residues" evidence="4">
    <location>
        <begin position="911"/>
        <end position="920"/>
    </location>
</feature>
<dbReference type="GO" id="GO:0048260">
    <property type="term" value="P:positive regulation of receptor-mediated endocytosis"/>
    <property type="evidence" value="ECO:0007669"/>
    <property type="project" value="TreeGrafter"/>
</dbReference>
<evidence type="ECO:0000313" key="5">
    <source>
        <dbReference type="Proteomes" id="UP000504611"/>
    </source>
</evidence>
<feature type="compositionally biased region" description="Low complexity" evidence="4">
    <location>
        <begin position="1047"/>
        <end position="1096"/>
    </location>
</feature>
<protein>
    <submittedName>
        <fullName evidence="6">Protein bicaudal D homolog 1-like isoform X1</fullName>
    </submittedName>
</protein>
<feature type="region of interest" description="Disordered" evidence="4">
    <location>
        <begin position="1031"/>
        <end position="1096"/>
    </location>
</feature>
<dbReference type="GO" id="GO:0070507">
    <property type="term" value="P:regulation of microtubule cytoskeleton organization"/>
    <property type="evidence" value="ECO:0007669"/>
    <property type="project" value="TreeGrafter"/>
</dbReference>
<evidence type="ECO:0000256" key="1">
    <source>
        <dbReference type="ARBA" id="ARBA00010061"/>
    </source>
</evidence>
<feature type="compositionally biased region" description="Polar residues" evidence="4">
    <location>
        <begin position="964"/>
        <end position="974"/>
    </location>
</feature>
<dbReference type="GO" id="GO:0034452">
    <property type="term" value="F:dynactin binding"/>
    <property type="evidence" value="ECO:0007669"/>
    <property type="project" value="TreeGrafter"/>
</dbReference>
<accession>A0A6I9NCH1</accession>
<dbReference type="InterPro" id="IPR018477">
    <property type="entry name" value="BICD"/>
</dbReference>
<feature type="compositionally biased region" description="Low complexity" evidence="4">
    <location>
        <begin position="896"/>
        <end position="910"/>
    </location>
</feature>
<sequence>MAAGGAGCGDTVEQCRAEVERLTRELAEANREKIRAAECGLVVLEENQSLKQQYAELEAEQETLRLELEQLQEAFGQAYSTQRRVAEDGETNEETLLQESASKEAYYMGRLLELQSALTKSRATSSNVLADNEHLSTLLQELREQSNDMLELQRSRMREEIREYKFREARLLQDYTELEEENITLQKLVSTLKQNQVEYEGLKHEIKVLEEETEILNSQLQDALRLKDMSDAQLEECLESLKSEREQKKHLRRELVHHLSMCDVAYTGSAHLTFSSAPPSGTATPTTMLSPNAEDPTRCNGHLQGGTTAGTVGSVPRANGDCRVSGWKSEGGVTSDLFNEMNMTEIQKLKQQLVTVERENVSLMTSLQESQSQLQHTQGALTEQHEKSLRLDQRVTVLRRLNRRARLHHEAPACAPSQLHPEALVELDRDEEEAEEERGAEEDRSETLNKSQVFSYQTPGLEILQCKYRVAVTEVVELKAEVKCLRDRLAQGVEAAGEEKPRRNSLQKLDRQVNTLEKNCREGREKISSLEMELQAAQSAASESRGALNAAQDELVILSEELAKLYHHVCLCNNETPNRIVLDYYRQGRGLRGLSATLKAMSADNSKVLLTPRLARRLAAVASSTLTPGESRSPSQSPSKEPLSREGGGEEKEKGGVLEPPEQSLPPCTTPTRSPSISASSSSSSSSSPALEPAGELRREPMNIYNLNAIIKDQVKHLQRAVDTSLQLSRQRAAARELAPLMDKDKEVCMEEILKLKSLLSTKREQIATLRLVLRANKQTAEGALTNLKSKYEAEKTMVRDTMTRLRNELKALKEDAATFSTLRAMFATRCDEYVTQLDDMQMQLAAAEDEKKTLNSLLRMAIQQKLALTQRLEDLAFDQEQTHQTRGGRLHRIKTSTPKVSPSASSSASNLDQGSNSAMTPVRPFLSNLLSSTSILPDDPTLPLSPSVVSAALASALTSPTSHFHTCSPSSPAGASLVSPLAPESPPCLEAPSSPSPRTPPSTSLKLAHSQWTMGVRTFVVDSHSISVNITPNPSHSSGPSRHITPDSFSSSPSTTTTRSTQPGSGPSSPYRSPILGLRRSTWSPSPRTRPLSSLTRSSVLYAPSSPSPYSSSHSPSPSYSSAYYGSSSSVFTPSRSYLASGTTNSYGHSTSYTPLYPRHYSSYRPRH</sequence>
<feature type="region of interest" description="Disordered" evidence="4">
    <location>
        <begin position="428"/>
        <end position="451"/>
    </location>
</feature>
<dbReference type="PANTHER" id="PTHR31233">
    <property type="entry name" value="BICAUDAL D FAMILY MEMBER"/>
    <property type="match status" value="1"/>
</dbReference>
<feature type="compositionally biased region" description="Basic and acidic residues" evidence="4">
    <location>
        <begin position="642"/>
        <end position="656"/>
    </location>
</feature>
<evidence type="ECO:0000256" key="4">
    <source>
        <dbReference type="SAM" id="MobiDB-lite"/>
    </source>
</evidence>
<dbReference type="AlphaFoldDB" id="A0A6I9NCH1"/>
<feature type="compositionally biased region" description="Polar residues" evidence="4">
    <location>
        <begin position="1031"/>
        <end position="1041"/>
    </location>
</feature>
<feature type="compositionally biased region" description="Polar residues" evidence="4">
    <location>
        <begin position="627"/>
        <end position="639"/>
    </location>
</feature>
<organism evidence="5 6">
    <name type="scientific">Notothenia coriiceps</name>
    <name type="common">black rockcod</name>
    <dbReference type="NCBI Taxonomy" id="8208"/>
    <lineage>
        <taxon>Eukaryota</taxon>
        <taxon>Metazoa</taxon>
        <taxon>Chordata</taxon>
        <taxon>Craniata</taxon>
        <taxon>Vertebrata</taxon>
        <taxon>Euteleostomi</taxon>
        <taxon>Actinopterygii</taxon>
        <taxon>Neopterygii</taxon>
        <taxon>Teleostei</taxon>
        <taxon>Neoteleostei</taxon>
        <taxon>Acanthomorphata</taxon>
        <taxon>Eupercaria</taxon>
        <taxon>Perciformes</taxon>
        <taxon>Notothenioidei</taxon>
        <taxon>Nototheniidae</taxon>
        <taxon>Notothenia</taxon>
    </lineage>
</organism>
<dbReference type="Gene3D" id="6.10.250.2470">
    <property type="match status" value="1"/>
</dbReference>
<dbReference type="PANTHER" id="PTHR31233:SF3">
    <property type="entry name" value="PROTEIN BICAUDAL D HOMOLOG 1"/>
    <property type="match status" value="1"/>
</dbReference>
<dbReference type="GO" id="GO:0045505">
    <property type="term" value="F:dynein intermediate chain binding"/>
    <property type="evidence" value="ECO:0007669"/>
    <property type="project" value="TreeGrafter"/>
</dbReference>
<gene>
    <name evidence="6" type="primary">LOC104948514</name>
</gene>